<proteinExistence type="predicted"/>
<reference evidence="2" key="1">
    <citation type="journal article" date="2014" name="Int. J. Syst. Evol. Microbiol.">
        <title>Complete genome sequence of Corynebacterium casei LMG S-19264T (=DSM 44701T), isolated from a smear-ripened cheese.</title>
        <authorList>
            <consortium name="US DOE Joint Genome Institute (JGI-PGF)"/>
            <person name="Walter F."/>
            <person name="Albersmeier A."/>
            <person name="Kalinowski J."/>
            <person name="Ruckert C."/>
        </authorList>
    </citation>
    <scope>NUCLEOTIDE SEQUENCE</scope>
    <source>
        <strain evidence="2">JCM 13064</strain>
    </source>
</reference>
<dbReference type="PANTHER" id="PTHR47756">
    <property type="entry name" value="BLL6612 PROTEIN-RELATED"/>
    <property type="match status" value="1"/>
</dbReference>
<evidence type="ECO:0000313" key="2">
    <source>
        <dbReference type="EMBL" id="GGL01986.1"/>
    </source>
</evidence>
<dbReference type="AlphaFoldDB" id="A0A917RCS5"/>
<dbReference type="RefSeq" id="WP_229691430.1">
    <property type="nucleotide sequence ID" value="NZ_BMNT01000029.1"/>
</dbReference>
<keyword evidence="3" id="KW-1185">Reference proteome</keyword>
<dbReference type="SUPFAM" id="SSF88659">
    <property type="entry name" value="Sigma3 and sigma4 domains of RNA polymerase sigma factors"/>
    <property type="match status" value="1"/>
</dbReference>
<dbReference type="PANTHER" id="PTHR47756:SF1">
    <property type="entry name" value="BLL0085 PROTEIN"/>
    <property type="match status" value="1"/>
</dbReference>
<dbReference type="InterPro" id="IPR013324">
    <property type="entry name" value="RNA_pol_sigma_r3/r4-like"/>
</dbReference>
<feature type="domain" description="DUF6596" evidence="1">
    <location>
        <begin position="189"/>
        <end position="289"/>
    </location>
</feature>
<dbReference type="GO" id="GO:0006352">
    <property type="term" value="P:DNA-templated transcription initiation"/>
    <property type="evidence" value="ECO:0007669"/>
    <property type="project" value="InterPro"/>
</dbReference>
<dbReference type="InterPro" id="IPR046531">
    <property type="entry name" value="DUF6596"/>
</dbReference>
<gene>
    <name evidence="2" type="ORF">GCM10007964_50120</name>
</gene>
<dbReference type="InterPro" id="IPR013325">
    <property type="entry name" value="RNA_pol_sigma_r2"/>
</dbReference>
<dbReference type="Pfam" id="PF20239">
    <property type="entry name" value="DUF6596"/>
    <property type="match status" value="1"/>
</dbReference>
<reference evidence="2" key="2">
    <citation type="submission" date="2020-09" db="EMBL/GenBank/DDBJ databases">
        <authorList>
            <person name="Sun Q."/>
            <person name="Ohkuma M."/>
        </authorList>
    </citation>
    <scope>NUCLEOTIDE SEQUENCE</scope>
    <source>
        <strain evidence="2">JCM 13064</strain>
    </source>
</reference>
<name>A0A917RCS5_9ACTN</name>
<protein>
    <submittedName>
        <fullName evidence="2">RNA polymerase sigma factor</fullName>
    </submittedName>
</protein>
<comment type="caution">
    <text evidence="2">The sequence shown here is derived from an EMBL/GenBank/DDBJ whole genome shotgun (WGS) entry which is preliminary data.</text>
</comment>
<evidence type="ECO:0000313" key="3">
    <source>
        <dbReference type="Proteomes" id="UP000645217"/>
    </source>
</evidence>
<dbReference type="Proteomes" id="UP000645217">
    <property type="component" value="Unassembled WGS sequence"/>
</dbReference>
<accession>A0A917RCS5</accession>
<evidence type="ECO:0000259" key="1">
    <source>
        <dbReference type="Pfam" id="PF20239"/>
    </source>
</evidence>
<sequence>MAVSETQHAVGRVWRAESARVMAGLARAAGDIGAAQELAEEALAAALERWPREGVPDDPGAWLLAAGRRRAGEPLRRRGFLDGEIAGQPGRRPAGQGRCDGAAEEFPPGGDVQDDVLRLVFTVCHPLLPAKARAALALRLLGGLTTGEIARALLVAEATAAERVTGAIGALSQARVPFEAPAGAELAGRLPPVLEAVHLIFTEGYTAAAGDGGARGALCEEALRLGGVLAGLLPGQAEVHGLLALMEIQASRSAARTGPCGEPVLLLEQDRAKWDRAAIARGLAALARAEQAAAPGPYTLRAAIAACHARAGTAARTDWRRIAALYEALVRQSPSPVAELNRAVALTMAFGPQAGLRLVDGLAGDPRMDGHPLLPCVRGDLLVRLGRTAEAGREFRRAASLTRDERERSVLLARAAVCEAPAVPALSEDTAAQERRISARQTSGR</sequence>
<dbReference type="EMBL" id="BMNT01000029">
    <property type="protein sequence ID" value="GGL01986.1"/>
    <property type="molecule type" value="Genomic_DNA"/>
</dbReference>
<dbReference type="GO" id="GO:0003700">
    <property type="term" value="F:DNA-binding transcription factor activity"/>
    <property type="evidence" value="ECO:0007669"/>
    <property type="project" value="InterPro"/>
</dbReference>
<dbReference type="SUPFAM" id="SSF88946">
    <property type="entry name" value="Sigma2 domain of RNA polymerase sigma factors"/>
    <property type="match status" value="1"/>
</dbReference>
<organism evidence="2 3">
    <name type="scientific">Sphaerisporangium melleum</name>
    <dbReference type="NCBI Taxonomy" id="321316"/>
    <lineage>
        <taxon>Bacteria</taxon>
        <taxon>Bacillati</taxon>
        <taxon>Actinomycetota</taxon>
        <taxon>Actinomycetes</taxon>
        <taxon>Streptosporangiales</taxon>
        <taxon>Streptosporangiaceae</taxon>
        <taxon>Sphaerisporangium</taxon>
    </lineage>
</organism>